<protein>
    <recommendedName>
        <fullName evidence="2">Trypsin-co-occurring domain-containing protein</fullName>
    </recommendedName>
</protein>
<proteinExistence type="predicted"/>
<evidence type="ECO:0000256" key="1">
    <source>
        <dbReference type="SAM" id="MobiDB-lite"/>
    </source>
</evidence>
<dbReference type="RefSeq" id="WP_119106253.1">
    <property type="nucleotide sequence ID" value="NZ_QXMJ01000344.1"/>
</dbReference>
<dbReference type="InterPro" id="IPR045794">
    <property type="entry name" value="Trypco1"/>
</dbReference>
<accession>A0A505D941</accession>
<dbReference type="NCBIfam" id="NF041216">
    <property type="entry name" value="CU044_2847_fam"/>
    <property type="match status" value="1"/>
</dbReference>
<feature type="compositionally biased region" description="Low complexity" evidence="1">
    <location>
        <begin position="113"/>
        <end position="141"/>
    </location>
</feature>
<feature type="domain" description="Trypsin-co-occurring" evidence="2">
    <location>
        <begin position="11"/>
        <end position="104"/>
    </location>
</feature>
<keyword evidence="4" id="KW-1185">Reference proteome</keyword>
<dbReference type="Proteomes" id="UP000317378">
    <property type="component" value="Unassembled WGS sequence"/>
</dbReference>
<evidence type="ECO:0000259" key="2">
    <source>
        <dbReference type="Pfam" id="PF19493"/>
    </source>
</evidence>
<reference evidence="3 4" key="1">
    <citation type="submission" date="2019-06" db="EMBL/GenBank/DDBJ databases">
        <title>Streptomyces sporangiiformans sp. nov., a novel actinomycete isolated from soil in Mount Song.</title>
        <authorList>
            <person name="Han L."/>
        </authorList>
    </citation>
    <scope>NUCLEOTIDE SEQUENCE [LARGE SCALE GENOMIC DNA]</scope>
    <source>
        <strain evidence="3 4">NEAU-SSA 1</strain>
    </source>
</reference>
<name>A0A505D941_9ACTN</name>
<comment type="caution">
    <text evidence="3">The sequence shown here is derived from an EMBL/GenBank/DDBJ whole genome shotgun (WGS) entry which is preliminary data.</text>
</comment>
<evidence type="ECO:0000313" key="3">
    <source>
        <dbReference type="EMBL" id="TPQ15936.1"/>
    </source>
</evidence>
<dbReference type="EMBL" id="VCHX02000344">
    <property type="protein sequence ID" value="TPQ15936.1"/>
    <property type="molecule type" value="Genomic_DNA"/>
</dbReference>
<gene>
    <name evidence="3" type="ORF">FGD71_044165</name>
</gene>
<feature type="region of interest" description="Disordered" evidence="1">
    <location>
        <begin position="108"/>
        <end position="156"/>
    </location>
</feature>
<dbReference type="OrthoDB" id="4828173at2"/>
<sequence>MSHIQEIELQPGMVVTARVGTPDSYGGDQEDVGFTDAARAKVEQLQELIKGVGTTVLDAARAVGPTEAAITFGVELTAKEGLAVAVLARGEAKASVQVTLTWQFDKQPHQNGAQPAAAQQAVTPQPAAQQAAAPQATGTTAESDAAAADGTPVAHG</sequence>
<dbReference type="AlphaFoldDB" id="A0A505D941"/>
<organism evidence="3 4">
    <name type="scientific">Streptomyces sporangiiformans</name>
    <dbReference type="NCBI Taxonomy" id="2315329"/>
    <lineage>
        <taxon>Bacteria</taxon>
        <taxon>Bacillati</taxon>
        <taxon>Actinomycetota</taxon>
        <taxon>Actinomycetes</taxon>
        <taxon>Kitasatosporales</taxon>
        <taxon>Streptomycetaceae</taxon>
        <taxon>Streptomyces</taxon>
    </lineage>
</organism>
<evidence type="ECO:0000313" key="4">
    <source>
        <dbReference type="Proteomes" id="UP000317378"/>
    </source>
</evidence>
<dbReference type="Pfam" id="PF19493">
    <property type="entry name" value="Trypco1"/>
    <property type="match status" value="1"/>
</dbReference>